<reference evidence="4 5" key="1">
    <citation type="submission" date="2023-05" db="EMBL/GenBank/DDBJ databases">
        <title>Corynebacterium suedekumii sp. nov. and Corynebacterium breve sp. nov. isolated from raw cow's milk.</title>
        <authorList>
            <person name="Baer M.K."/>
            <person name="Mehl L."/>
            <person name="Hellmuth R."/>
            <person name="Marke G."/>
            <person name="Lipski A."/>
        </authorList>
    </citation>
    <scope>NUCLEOTIDE SEQUENCE [LARGE SCALE GENOMIC DNA]</scope>
    <source>
        <strain evidence="4 5">LM112</strain>
    </source>
</reference>
<name>A0ABY8VQQ2_9CORY</name>
<keyword evidence="5" id="KW-1185">Reference proteome</keyword>
<dbReference type="RefSeq" id="WP_284875854.1">
    <property type="nucleotide sequence ID" value="NZ_CP126970.1"/>
</dbReference>
<feature type="DNA-binding region" description="H-T-H motif" evidence="2">
    <location>
        <begin position="37"/>
        <end position="56"/>
    </location>
</feature>
<gene>
    <name evidence="4" type="ORF">QP029_05760</name>
</gene>
<accession>A0ABY8VQQ2</accession>
<protein>
    <submittedName>
        <fullName evidence="4">TetR/AcrR family transcriptional regulator</fullName>
    </submittedName>
</protein>
<dbReference type="SUPFAM" id="SSF46689">
    <property type="entry name" value="Homeodomain-like"/>
    <property type="match status" value="1"/>
</dbReference>
<evidence type="ECO:0000313" key="5">
    <source>
        <dbReference type="Proteomes" id="UP001238805"/>
    </source>
</evidence>
<evidence type="ECO:0000256" key="1">
    <source>
        <dbReference type="ARBA" id="ARBA00023125"/>
    </source>
</evidence>
<sequence>MPKISESTVAEHRAVQHRAVLDAAEKLIVGSDGRVPTLAEVAAEVGLARSSVYLYASSRTDLVIQLLLRTIPAWTDRVSEAIDAAGENPAARVDTYLAQTLDFFVDGTHGPLMAAAQLHPEAFADERVVDTHDAMAATLRAAIADLPSRAVPLLDAAVHRGAEMVTRDGMDRSQVLSMLQAMARGLMAGS</sequence>
<dbReference type="Proteomes" id="UP001238805">
    <property type="component" value="Chromosome"/>
</dbReference>
<dbReference type="InterPro" id="IPR009057">
    <property type="entry name" value="Homeodomain-like_sf"/>
</dbReference>
<evidence type="ECO:0000313" key="4">
    <source>
        <dbReference type="EMBL" id="WIM71282.1"/>
    </source>
</evidence>
<organism evidence="4 5">
    <name type="scientific">Corynebacterium suedekumii</name>
    <dbReference type="NCBI Taxonomy" id="3049801"/>
    <lineage>
        <taxon>Bacteria</taxon>
        <taxon>Bacillati</taxon>
        <taxon>Actinomycetota</taxon>
        <taxon>Actinomycetes</taxon>
        <taxon>Mycobacteriales</taxon>
        <taxon>Corynebacteriaceae</taxon>
        <taxon>Corynebacterium</taxon>
    </lineage>
</organism>
<dbReference type="EMBL" id="CP126970">
    <property type="protein sequence ID" value="WIM71282.1"/>
    <property type="molecule type" value="Genomic_DNA"/>
</dbReference>
<feature type="domain" description="HTH tetR-type" evidence="3">
    <location>
        <begin position="14"/>
        <end position="74"/>
    </location>
</feature>
<evidence type="ECO:0000256" key="2">
    <source>
        <dbReference type="PROSITE-ProRule" id="PRU00335"/>
    </source>
</evidence>
<dbReference type="PROSITE" id="PS50977">
    <property type="entry name" value="HTH_TETR_2"/>
    <property type="match status" value="1"/>
</dbReference>
<evidence type="ECO:0000259" key="3">
    <source>
        <dbReference type="PROSITE" id="PS50977"/>
    </source>
</evidence>
<dbReference type="InterPro" id="IPR001647">
    <property type="entry name" value="HTH_TetR"/>
</dbReference>
<proteinExistence type="predicted"/>
<keyword evidence="1 2" id="KW-0238">DNA-binding</keyword>
<dbReference type="Gene3D" id="1.10.357.10">
    <property type="entry name" value="Tetracycline Repressor, domain 2"/>
    <property type="match status" value="1"/>
</dbReference>